<dbReference type="Proteomes" id="UP000246085">
    <property type="component" value="Chromosome BRAD3257"/>
</dbReference>
<dbReference type="AlphaFoldDB" id="A0A2U3PZ31"/>
<gene>
    <name evidence="2" type="ORF">BRAD3257_3340</name>
</gene>
<proteinExistence type="predicted"/>
<evidence type="ECO:0000313" key="3">
    <source>
        <dbReference type="Proteomes" id="UP000246085"/>
    </source>
</evidence>
<evidence type="ECO:0000256" key="1">
    <source>
        <dbReference type="SAM" id="MobiDB-lite"/>
    </source>
</evidence>
<organism evidence="2 3">
    <name type="scientific">Bradyrhizobium vignae</name>
    <dbReference type="NCBI Taxonomy" id="1549949"/>
    <lineage>
        <taxon>Bacteria</taxon>
        <taxon>Pseudomonadati</taxon>
        <taxon>Pseudomonadota</taxon>
        <taxon>Alphaproteobacteria</taxon>
        <taxon>Hyphomicrobiales</taxon>
        <taxon>Nitrobacteraceae</taxon>
        <taxon>Bradyrhizobium</taxon>
    </lineage>
</organism>
<evidence type="ECO:0000313" key="2">
    <source>
        <dbReference type="EMBL" id="SPP94376.1"/>
    </source>
</evidence>
<sequence>MIIHEARTVPRRVILVAARSRSGAARGRVGTLEPIRSARFGRMQPVVPDRTAFGAPAQRETERGHAKDEDTPTQHHPPVPKRGIIPGQVRHFQAEGAGARPGDFAAPMGAQ</sequence>
<reference evidence="2 3" key="1">
    <citation type="submission" date="2018-03" db="EMBL/GenBank/DDBJ databases">
        <authorList>
            <person name="Gully D."/>
        </authorList>
    </citation>
    <scope>NUCLEOTIDE SEQUENCE [LARGE SCALE GENOMIC DNA]</scope>
    <source>
        <strain evidence="2">ORS3257</strain>
    </source>
</reference>
<accession>A0A2U3PZ31</accession>
<feature type="compositionally biased region" description="Basic and acidic residues" evidence="1">
    <location>
        <begin position="59"/>
        <end position="73"/>
    </location>
</feature>
<name>A0A2U3PZ31_9BRAD</name>
<protein>
    <submittedName>
        <fullName evidence="2">Uncharacterized protein</fullName>
    </submittedName>
</protein>
<dbReference type="KEGG" id="bvz:BRAD3257_3340"/>
<dbReference type="EMBL" id="LS398110">
    <property type="protein sequence ID" value="SPP94376.1"/>
    <property type="molecule type" value="Genomic_DNA"/>
</dbReference>
<feature type="region of interest" description="Disordered" evidence="1">
    <location>
        <begin position="41"/>
        <end position="87"/>
    </location>
</feature>